<keyword evidence="1" id="KW-1133">Transmembrane helix</keyword>
<proteinExistence type="predicted"/>
<evidence type="ECO:0000256" key="1">
    <source>
        <dbReference type="SAM" id="Phobius"/>
    </source>
</evidence>
<feature type="transmembrane region" description="Helical" evidence="1">
    <location>
        <begin position="513"/>
        <end position="539"/>
    </location>
</feature>
<organism evidence="2">
    <name type="scientific">Hexamita inflata</name>
    <dbReference type="NCBI Taxonomy" id="28002"/>
    <lineage>
        <taxon>Eukaryota</taxon>
        <taxon>Metamonada</taxon>
        <taxon>Diplomonadida</taxon>
        <taxon>Hexamitidae</taxon>
        <taxon>Hexamitinae</taxon>
        <taxon>Hexamita</taxon>
    </lineage>
</organism>
<sequence>MILIKIFMSSTSSSFSECFSAKSYLSGNSVNYELTLNLLPFERLSYITEQNLCQMYLPGKIVVVQLHFDDISFPSAGQEINFVYKFNEPIKVSFKLSPTDYSHIYSKQNAIYELWYDVNLVKVNNSINTITHTKFSGTGCYNYIDLTYVMNGDIQINVRPRTCVVPLSSDSEVFIEYQVNGSVQQIPIQPCTNDCDPDEYTDVSTSYDQIYIYNILLHQNINQDIISKFYTNFINDRRIPIYFVIKYRINGMISTITQRIYYYYAVDTLGCTVDDNYFFLCGTLNDHELYMQYRYSSLNKLNCDTLGATKVKIDIYIYDKLTSYRENQILPLDEFNNNIGATFNTTKELTTLRNNFNEYVTTATIVVSYLDDSDNIVWETIQVDRAYIGCISKATMHLYSNQTCISYQFDNNQICSSYYLSAQDFNSLGIFYQEKGVTHLLGYYLFHQAINYSIMFQSMCFVCDDFVDSNTYAMKTCEENQFLTKQKLKTATVGFGIISNYESILLKTVVSEYYGVFTPLIAACGAVFVIVLIIVLSFLKFVNN</sequence>
<evidence type="ECO:0000313" key="2">
    <source>
        <dbReference type="EMBL" id="CAI9925886.1"/>
    </source>
</evidence>
<gene>
    <name evidence="2" type="ORF">HINF_LOCUS13531</name>
    <name evidence="3" type="ORF">HINF_LOCUS76942</name>
</gene>
<keyword evidence="1" id="KW-0812">Transmembrane</keyword>
<keyword evidence="1" id="KW-0472">Membrane</keyword>
<evidence type="ECO:0000313" key="3">
    <source>
        <dbReference type="EMBL" id="CAL6112232.1"/>
    </source>
</evidence>
<reference evidence="3 4" key="2">
    <citation type="submission" date="2024-07" db="EMBL/GenBank/DDBJ databases">
        <authorList>
            <person name="Akdeniz Z."/>
        </authorList>
    </citation>
    <scope>NUCLEOTIDE SEQUENCE [LARGE SCALE GENOMIC DNA]</scope>
</reference>
<evidence type="ECO:0008006" key="5">
    <source>
        <dbReference type="Google" id="ProtNLM"/>
    </source>
</evidence>
<reference evidence="2" key="1">
    <citation type="submission" date="2023-06" db="EMBL/GenBank/DDBJ databases">
        <authorList>
            <person name="Kurt Z."/>
        </authorList>
    </citation>
    <scope>NUCLEOTIDE SEQUENCE</scope>
</reference>
<name>A0AA86TRJ7_9EUKA</name>
<evidence type="ECO:0000313" key="4">
    <source>
        <dbReference type="Proteomes" id="UP001642409"/>
    </source>
</evidence>
<protein>
    <recommendedName>
        <fullName evidence="5">Transmembrane protein</fullName>
    </recommendedName>
</protein>
<dbReference type="EMBL" id="CATOUU010000350">
    <property type="protein sequence ID" value="CAI9925886.1"/>
    <property type="molecule type" value="Genomic_DNA"/>
</dbReference>
<dbReference type="AlphaFoldDB" id="A0AA86TRJ7"/>
<accession>A0AA86TRJ7</accession>
<keyword evidence="4" id="KW-1185">Reference proteome</keyword>
<comment type="caution">
    <text evidence="2">The sequence shown here is derived from an EMBL/GenBank/DDBJ whole genome shotgun (WGS) entry which is preliminary data.</text>
</comment>
<dbReference type="Proteomes" id="UP001642409">
    <property type="component" value="Unassembled WGS sequence"/>
</dbReference>
<dbReference type="EMBL" id="CAXDID020000734">
    <property type="protein sequence ID" value="CAL6112232.1"/>
    <property type="molecule type" value="Genomic_DNA"/>
</dbReference>